<evidence type="ECO:0000313" key="2">
    <source>
        <dbReference type="EMBL" id="PST47170.1"/>
    </source>
</evidence>
<name>A0A2T3GCG4_9BIFI</name>
<proteinExistence type="predicted"/>
<sequence length="127" mass="14031">MMVIVLTACPSGLRGDLTRWLLEISAGVFVGHVSARVRDRLWERVTGMVKDGRAIMVYSARNEQHLAFRVHRSDWSPTDCDGLELIKRPMDGGGRSAGSSDGVSATSSGRAHGWSNASKWRKTRRYG</sequence>
<dbReference type="CDD" id="cd09755">
    <property type="entry name" value="Cas2_I-E"/>
    <property type="match status" value="1"/>
</dbReference>
<organism evidence="2 3">
    <name type="scientific">Bifidobacterium callitrichos</name>
    <dbReference type="NCBI Taxonomy" id="762209"/>
    <lineage>
        <taxon>Bacteria</taxon>
        <taxon>Bacillati</taxon>
        <taxon>Actinomycetota</taxon>
        <taxon>Actinomycetes</taxon>
        <taxon>Bifidobacteriales</taxon>
        <taxon>Bifidobacteriaceae</taxon>
        <taxon>Bifidobacterium</taxon>
    </lineage>
</organism>
<dbReference type="Pfam" id="PF09707">
    <property type="entry name" value="Cas_Cas2CT1978"/>
    <property type="match status" value="1"/>
</dbReference>
<protein>
    <submittedName>
        <fullName evidence="2">Type I-E CRISPR-associated endoribonuclease Cas2</fullName>
    </submittedName>
</protein>
<dbReference type="NCBIfam" id="TIGR01873">
    <property type="entry name" value="cas_CT1978"/>
    <property type="match status" value="1"/>
</dbReference>
<dbReference type="Gene3D" id="3.30.70.240">
    <property type="match status" value="1"/>
</dbReference>
<dbReference type="EMBL" id="NWTX01000002">
    <property type="protein sequence ID" value="PST47170.1"/>
    <property type="molecule type" value="Genomic_DNA"/>
</dbReference>
<dbReference type="AlphaFoldDB" id="A0A2T3GCG4"/>
<evidence type="ECO:0000256" key="1">
    <source>
        <dbReference type="SAM" id="MobiDB-lite"/>
    </source>
</evidence>
<comment type="caution">
    <text evidence="2">The sequence shown here is derived from an EMBL/GenBank/DDBJ whole genome shotgun (WGS) entry which is preliminary data.</text>
</comment>
<gene>
    <name evidence="2" type="primary">cas2e</name>
    <name evidence="2" type="ORF">CPA40_02320</name>
</gene>
<dbReference type="Proteomes" id="UP000240228">
    <property type="component" value="Unassembled WGS sequence"/>
</dbReference>
<feature type="region of interest" description="Disordered" evidence="1">
    <location>
        <begin position="86"/>
        <end position="127"/>
    </location>
</feature>
<keyword evidence="3" id="KW-1185">Reference proteome</keyword>
<dbReference type="RefSeq" id="WP_107043561.1">
    <property type="nucleotide sequence ID" value="NZ_NWTX01000002.1"/>
</dbReference>
<evidence type="ECO:0000313" key="3">
    <source>
        <dbReference type="Proteomes" id="UP000240228"/>
    </source>
</evidence>
<reference evidence="3" key="1">
    <citation type="submission" date="2017-09" db="EMBL/GenBank/DDBJ databases">
        <authorList>
            <person name="Sela D.A."/>
            <person name="Albert K."/>
        </authorList>
    </citation>
    <scope>NUCLEOTIDE SEQUENCE [LARGE SCALE GENOMIC DNA]</scope>
    <source>
        <strain evidence="3">UMA51805</strain>
    </source>
</reference>
<accession>A0A2T3GCG4</accession>
<dbReference type="InterPro" id="IPR010152">
    <property type="entry name" value="CRISPR-assoc_prot_Cas2_sub"/>
</dbReference>
<reference evidence="2 3" key="2">
    <citation type="submission" date="2018-03" db="EMBL/GenBank/DDBJ databases">
        <title>The comparative genomics of Bifidobacterium callitrichos reflects dietary carbohydrate utilization within the common marmoset gut.</title>
        <authorList>
            <person name="Rani A."/>
        </authorList>
    </citation>
    <scope>NUCLEOTIDE SEQUENCE [LARGE SCALE GENOMIC DNA]</scope>
    <source>
        <strain evidence="2 3">UMA51805</strain>
    </source>
</reference>